<dbReference type="AlphaFoldDB" id="Q1IKR9"/>
<evidence type="ECO:0000313" key="5">
    <source>
        <dbReference type="Proteomes" id="UP000002432"/>
    </source>
</evidence>
<dbReference type="InterPro" id="IPR025164">
    <property type="entry name" value="Toastrack_DUF4097"/>
</dbReference>
<dbReference type="RefSeq" id="WP_011524330.1">
    <property type="nucleotide sequence ID" value="NC_008009.1"/>
</dbReference>
<reference evidence="4 5" key="1">
    <citation type="journal article" date="2009" name="Appl. Environ. Microbiol.">
        <title>Three genomes from the phylum Acidobacteria provide insight into the lifestyles of these microorganisms in soils.</title>
        <authorList>
            <person name="Ward N.L."/>
            <person name="Challacombe J.F."/>
            <person name="Janssen P.H."/>
            <person name="Henrissat B."/>
            <person name="Coutinho P.M."/>
            <person name="Wu M."/>
            <person name="Xie G."/>
            <person name="Haft D.H."/>
            <person name="Sait M."/>
            <person name="Badger J."/>
            <person name="Barabote R.D."/>
            <person name="Bradley B."/>
            <person name="Brettin T.S."/>
            <person name="Brinkac L.M."/>
            <person name="Bruce D."/>
            <person name="Creasy T."/>
            <person name="Daugherty S.C."/>
            <person name="Davidsen T.M."/>
            <person name="DeBoy R.T."/>
            <person name="Detter J.C."/>
            <person name="Dodson R.J."/>
            <person name="Durkin A.S."/>
            <person name="Ganapathy A."/>
            <person name="Gwinn-Giglio M."/>
            <person name="Han C.S."/>
            <person name="Khouri H."/>
            <person name="Kiss H."/>
            <person name="Kothari S.P."/>
            <person name="Madupu R."/>
            <person name="Nelson K.E."/>
            <person name="Nelson W.C."/>
            <person name="Paulsen I."/>
            <person name="Penn K."/>
            <person name="Ren Q."/>
            <person name="Rosovitz M.J."/>
            <person name="Selengut J.D."/>
            <person name="Shrivastava S."/>
            <person name="Sullivan S.A."/>
            <person name="Tapia R."/>
            <person name="Thompson L.S."/>
            <person name="Watkins K.L."/>
            <person name="Yang Q."/>
            <person name="Yu C."/>
            <person name="Zafar N."/>
            <person name="Zhou L."/>
            <person name="Kuske C.R."/>
        </authorList>
    </citation>
    <scope>NUCLEOTIDE SEQUENCE [LARGE SCALE GENOMIC DNA]</scope>
    <source>
        <strain evidence="4 5">Ellin345</strain>
    </source>
</reference>
<protein>
    <recommendedName>
        <fullName evidence="3">DUF4097 domain-containing protein</fullName>
    </recommendedName>
</protein>
<dbReference type="EMBL" id="CP000360">
    <property type="protein sequence ID" value="ABF42531.1"/>
    <property type="molecule type" value="Genomic_DNA"/>
</dbReference>
<organism evidence="4 5">
    <name type="scientific">Koribacter versatilis (strain Ellin345)</name>
    <dbReference type="NCBI Taxonomy" id="204669"/>
    <lineage>
        <taxon>Bacteria</taxon>
        <taxon>Pseudomonadati</taxon>
        <taxon>Acidobacteriota</taxon>
        <taxon>Terriglobia</taxon>
        <taxon>Terriglobales</taxon>
        <taxon>Candidatus Korobacteraceae</taxon>
        <taxon>Candidatus Korobacter</taxon>
    </lineage>
</organism>
<feature type="signal peptide" evidence="2">
    <location>
        <begin position="1"/>
        <end position="23"/>
    </location>
</feature>
<dbReference type="STRING" id="204669.Acid345_3530"/>
<evidence type="ECO:0000256" key="1">
    <source>
        <dbReference type="SAM" id="MobiDB-lite"/>
    </source>
</evidence>
<dbReference type="OrthoDB" id="113158at2"/>
<accession>Q1IKR9</accession>
<keyword evidence="2" id="KW-0732">Signal</keyword>
<keyword evidence="5" id="KW-1185">Reference proteome</keyword>
<proteinExistence type="predicted"/>
<dbReference type="Gene3D" id="2.160.20.120">
    <property type="match status" value="1"/>
</dbReference>
<evidence type="ECO:0000259" key="3">
    <source>
        <dbReference type="Pfam" id="PF13349"/>
    </source>
</evidence>
<dbReference type="PANTHER" id="PTHR34094">
    <property type="match status" value="1"/>
</dbReference>
<dbReference type="KEGG" id="aba:Acid345_3530"/>
<dbReference type="PANTHER" id="PTHR34094:SF1">
    <property type="entry name" value="PROTEIN FAM185A"/>
    <property type="match status" value="1"/>
</dbReference>
<name>Q1IKR9_KORVE</name>
<evidence type="ECO:0000313" key="4">
    <source>
        <dbReference type="EMBL" id="ABF42531.1"/>
    </source>
</evidence>
<feature type="region of interest" description="Disordered" evidence="1">
    <location>
        <begin position="281"/>
        <end position="302"/>
    </location>
</feature>
<dbReference type="Pfam" id="PF13349">
    <property type="entry name" value="DUF4097"/>
    <property type="match status" value="1"/>
</dbReference>
<dbReference type="EnsemblBacteria" id="ABF42531">
    <property type="protein sequence ID" value="ABF42531"/>
    <property type="gene ID" value="Acid345_3530"/>
</dbReference>
<dbReference type="Proteomes" id="UP000002432">
    <property type="component" value="Chromosome"/>
</dbReference>
<evidence type="ECO:0000256" key="2">
    <source>
        <dbReference type="SAM" id="SignalP"/>
    </source>
</evidence>
<dbReference type="HOGENOM" id="CLU_972422_0_0_0"/>
<dbReference type="eggNOG" id="COG3595">
    <property type="taxonomic scope" value="Bacteria"/>
</dbReference>
<sequence>MKRAALSFLVVLSFLCVTQIAFAADGQFTKDLTVSGTVDLDVSTGSGDIHVHPGSGNTVHIVGHIHASGWASNSEEKIKRIEQNPPISQMGSLVKIGRIDDPELRRNISISYEITAPANTRVKANTGSGNIDVQGTGGSLEADTGSGDVNLRDIGAEVHSHTGSGHIRAENVGAPFVASTGSGDMDIRLNAPGDVDVHTGSGGIRVEGAKGSLRAKTGSGDVRANGSPTSNWFVQTGSGGVTLQLADASNFDLEASTGSGDLKLSKPVTVQGKLSKHEIHGKVGNGGPKVEVHTGSGDIEID</sequence>
<feature type="chain" id="PRO_5004191333" description="DUF4097 domain-containing protein" evidence="2">
    <location>
        <begin position="24"/>
        <end position="302"/>
    </location>
</feature>
<gene>
    <name evidence="4" type="ordered locus">Acid345_3530</name>
</gene>
<feature type="domain" description="DUF4097" evidence="3">
    <location>
        <begin position="114"/>
        <end position="301"/>
    </location>
</feature>